<evidence type="ECO:0000256" key="1">
    <source>
        <dbReference type="PROSITE-ProRule" id="PRU00723"/>
    </source>
</evidence>
<feature type="compositionally biased region" description="Polar residues" evidence="2">
    <location>
        <begin position="340"/>
        <end position="351"/>
    </location>
</feature>
<feature type="domain" description="C3H1-type" evidence="3">
    <location>
        <begin position="38"/>
        <end position="60"/>
    </location>
</feature>
<protein>
    <submittedName>
        <fullName evidence="4">Zinc finger CCCH domain-containing protein 3</fullName>
    </submittedName>
</protein>
<accession>A0A2R5GXP2</accession>
<sequence length="489" mass="54418">MGPKREQRMPMCTYGLACKRKGCAYRHPTKHVVNEDVVCMPFLTGNCLFGNKCRNKHVSPEEKAALLAKFSAKPCRFGAHCRTEGCLYKHPGDAKRLNTASSPSDADLAARLASQDRQKQAYEAALQAHQRQMDALQNQHQQQHQYQQHQQYQQYQQCQDYDNQYQYQNQQEHQQPFDKTEQTQQPYAYGVEYGQGFYQHEGAVSQPAGSFVQASTETNPWGSSPSGSNADFGPDGSPWATSGKDYFAASSQPWGPPPASDLQASASAQSSSSLLASASPLLSSASPASAPANPWAAQDMPTPAEAIQMPSLPPRDPVDEVTMTMAQRLKMSAAHKTGSEDTTTSGLASESSRAKAVRTKRIPQELWVDAAARNASTFDIPDPIQRFHEANSVHTHRGVLDLHFQSAYTYEVVLDKILPTSPFYEVDTEHPDANSGYVWVVTGSGHHTTQRLYKLFDQVRDYLDRKGYTYMIGKDRNGHQGAFYVRLRR</sequence>
<keyword evidence="1" id="KW-0479">Metal-binding</keyword>
<dbReference type="InterPro" id="IPR036063">
    <property type="entry name" value="Smr_dom_sf"/>
</dbReference>
<dbReference type="Gene3D" id="3.30.1370.110">
    <property type="match status" value="1"/>
</dbReference>
<proteinExistence type="predicted"/>
<dbReference type="Pfam" id="PF14608">
    <property type="entry name" value="zf-CCCH_2"/>
    <property type="match status" value="3"/>
</dbReference>
<feature type="region of interest" description="Disordered" evidence="2">
    <location>
        <begin position="208"/>
        <end position="266"/>
    </location>
</feature>
<dbReference type="Proteomes" id="UP000241890">
    <property type="component" value="Unassembled WGS sequence"/>
</dbReference>
<comment type="caution">
    <text evidence="4">The sequence shown here is derived from an EMBL/GenBank/DDBJ whole genome shotgun (WGS) entry which is preliminary data.</text>
</comment>
<dbReference type="SMART" id="SM00356">
    <property type="entry name" value="ZnF_C3H1"/>
    <property type="match status" value="2"/>
</dbReference>
<evidence type="ECO:0000313" key="5">
    <source>
        <dbReference type="Proteomes" id="UP000241890"/>
    </source>
</evidence>
<dbReference type="OrthoDB" id="3247158at2759"/>
<dbReference type="PROSITE" id="PS50103">
    <property type="entry name" value="ZF_C3H1"/>
    <property type="match status" value="1"/>
</dbReference>
<keyword evidence="1" id="KW-0863">Zinc-finger</keyword>
<dbReference type="AlphaFoldDB" id="A0A2R5GXP2"/>
<dbReference type="SUPFAM" id="SSF160443">
    <property type="entry name" value="SMR domain-like"/>
    <property type="match status" value="1"/>
</dbReference>
<keyword evidence="1" id="KW-0862">Zinc</keyword>
<evidence type="ECO:0000256" key="2">
    <source>
        <dbReference type="SAM" id="MobiDB-lite"/>
    </source>
</evidence>
<feature type="zinc finger region" description="C3H1-type" evidence="1">
    <location>
        <begin position="38"/>
        <end position="60"/>
    </location>
</feature>
<evidence type="ECO:0000313" key="4">
    <source>
        <dbReference type="EMBL" id="GBG33191.1"/>
    </source>
</evidence>
<feature type="compositionally biased region" description="Polar residues" evidence="2">
    <location>
        <begin position="212"/>
        <end position="229"/>
    </location>
</feature>
<feature type="region of interest" description="Disordered" evidence="2">
    <location>
        <begin position="128"/>
        <end position="148"/>
    </location>
</feature>
<evidence type="ECO:0000259" key="3">
    <source>
        <dbReference type="PROSITE" id="PS50103"/>
    </source>
</evidence>
<dbReference type="InterPro" id="IPR000571">
    <property type="entry name" value="Znf_CCCH"/>
</dbReference>
<organism evidence="4 5">
    <name type="scientific">Hondaea fermentalgiana</name>
    <dbReference type="NCBI Taxonomy" id="2315210"/>
    <lineage>
        <taxon>Eukaryota</taxon>
        <taxon>Sar</taxon>
        <taxon>Stramenopiles</taxon>
        <taxon>Bigyra</taxon>
        <taxon>Labyrinthulomycetes</taxon>
        <taxon>Thraustochytrida</taxon>
        <taxon>Thraustochytriidae</taxon>
        <taxon>Hondaea</taxon>
    </lineage>
</organism>
<dbReference type="EMBL" id="BEYU01000147">
    <property type="protein sequence ID" value="GBG33191.1"/>
    <property type="molecule type" value="Genomic_DNA"/>
</dbReference>
<feature type="compositionally biased region" description="Low complexity" evidence="2">
    <location>
        <begin position="137"/>
        <end position="148"/>
    </location>
</feature>
<dbReference type="Gene3D" id="4.10.1000.40">
    <property type="match status" value="1"/>
</dbReference>
<gene>
    <name evidence="4" type="ORF">FCC1311_094152</name>
</gene>
<dbReference type="InParanoid" id="A0A2R5GXP2"/>
<reference evidence="4 5" key="1">
    <citation type="submission" date="2017-12" db="EMBL/GenBank/DDBJ databases">
        <title>Sequencing, de novo assembly and annotation of complete genome of a new Thraustochytrid species, strain FCC1311.</title>
        <authorList>
            <person name="Sedici K."/>
            <person name="Godart F."/>
            <person name="Aiese Cigliano R."/>
            <person name="Sanseverino W."/>
            <person name="Barakat M."/>
            <person name="Ortet P."/>
            <person name="Marechal E."/>
            <person name="Cagnac O."/>
            <person name="Amato A."/>
        </authorList>
    </citation>
    <scope>NUCLEOTIDE SEQUENCE [LARGE SCALE GENOMIC DNA]</scope>
</reference>
<dbReference type="GO" id="GO:0008270">
    <property type="term" value="F:zinc ion binding"/>
    <property type="evidence" value="ECO:0007669"/>
    <property type="project" value="UniProtKB-KW"/>
</dbReference>
<feature type="region of interest" description="Disordered" evidence="2">
    <location>
        <begin position="332"/>
        <end position="355"/>
    </location>
</feature>
<keyword evidence="5" id="KW-1185">Reference proteome</keyword>
<name>A0A2R5GXP2_9STRA</name>